<dbReference type="InterPro" id="IPR054722">
    <property type="entry name" value="PolX-like_BBD"/>
</dbReference>
<reference evidence="3" key="1">
    <citation type="submission" date="2020-05" db="EMBL/GenBank/DDBJ databases">
        <title>Mycena genomes resolve the evolution of fungal bioluminescence.</title>
        <authorList>
            <person name="Tsai I.J."/>
        </authorList>
    </citation>
    <scope>NUCLEOTIDE SEQUENCE</scope>
    <source>
        <strain evidence="3">160909Yilan</strain>
    </source>
</reference>
<comment type="caution">
    <text evidence="3">The sequence shown here is derived from an EMBL/GenBank/DDBJ whole genome shotgun (WGS) entry which is preliminary data.</text>
</comment>
<protein>
    <submittedName>
        <fullName evidence="3">Integrase catalytic domain-containing protein</fullName>
    </submittedName>
</protein>
<dbReference type="Pfam" id="PF14223">
    <property type="entry name" value="Retrotran_gag_2"/>
    <property type="match status" value="1"/>
</dbReference>
<feature type="domain" description="Retrovirus-related Pol polyprotein from transposon TNT 1-94-like beta-barrel" evidence="2">
    <location>
        <begin position="258"/>
        <end position="326"/>
    </location>
</feature>
<keyword evidence="4" id="KW-1185">Reference proteome</keyword>
<name>A0A8H6YN48_9AGAR</name>
<dbReference type="Proteomes" id="UP000623467">
    <property type="component" value="Unassembled WGS sequence"/>
</dbReference>
<sequence length="326" mass="35620">MSEPLHKLTFPRLTEKNYITWVGDECAELQRLGVWHIVKGTIVAPPSTETKELQKWLIDSGKAAGSIYASLDASQKVHVKTMEENPVAMWQVLERVHRQKPRARPSSLDGELASVAMIRALPEEFQSFRSSLFLLSQLDKATVTEAFILEEADRTTQAAKNQEATLALKAAQEAATATAGAAAPPAAKEHCDWCVKDGHAMKDCRTMARVRAELNNKHRGKSDQAKMATEESAGAATMGNASAPDASSPLLVEVGADWNTDTGATSHMTPHRHWFATYQPYCVPICLADNTLIYSAGVGSVQFQPEINGSDGRLVDFEKVLHVPEL</sequence>
<evidence type="ECO:0000313" key="4">
    <source>
        <dbReference type="Proteomes" id="UP000623467"/>
    </source>
</evidence>
<accession>A0A8H6YN48</accession>
<proteinExistence type="predicted"/>
<gene>
    <name evidence="3" type="ORF">MSAN_01121900</name>
</gene>
<evidence type="ECO:0000259" key="2">
    <source>
        <dbReference type="Pfam" id="PF22936"/>
    </source>
</evidence>
<feature type="region of interest" description="Disordered" evidence="1">
    <location>
        <begin position="216"/>
        <end position="246"/>
    </location>
</feature>
<dbReference type="Pfam" id="PF22936">
    <property type="entry name" value="Pol_BBD"/>
    <property type="match status" value="1"/>
</dbReference>
<evidence type="ECO:0000256" key="1">
    <source>
        <dbReference type="SAM" id="MobiDB-lite"/>
    </source>
</evidence>
<dbReference type="OrthoDB" id="5598079at2759"/>
<dbReference type="AlphaFoldDB" id="A0A8H6YN48"/>
<dbReference type="EMBL" id="JACAZH010000008">
    <property type="protein sequence ID" value="KAF7360920.1"/>
    <property type="molecule type" value="Genomic_DNA"/>
</dbReference>
<organism evidence="3 4">
    <name type="scientific">Mycena sanguinolenta</name>
    <dbReference type="NCBI Taxonomy" id="230812"/>
    <lineage>
        <taxon>Eukaryota</taxon>
        <taxon>Fungi</taxon>
        <taxon>Dikarya</taxon>
        <taxon>Basidiomycota</taxon>
        <taxon>Agaricomycotina</taxon>
        <taxon>Agaricomycetes</taxon>
        <taxon>Agaricomycetidae</taxon>
        <taxon>Agaricales</taxon>
        <taxon>Marasmiineae</taxon>
        <taxon>Mycenaceae</taxon>
        <taxon>Mycena</taxon>
    </lineage>
</organism>
<evidence type="ECO:0000313" key="3">
    <source>
        <dbReference type="EMBL" id="KAF7360920.1"/>
    </source>
</evidence>